<dbReference type="Proteomes" id="UP000694920">
    <property type="component" value="Unplaced"/>
</dbReference>
<dbReference type="InterPro" id="IPR005123">
    <property type="entry name" value="Oxoglu/Fe-dep_dioxygenase_dom"/>
</dbReference>
<evidence type="ECO:0000256" key="1">
    <source>
        <dbReference type="ARBA" id="ARBA00001961"/>
    </source>
</evidence>
<keyword evidence="12" id="KW-1185">Reference proteome</keyword>
<keyword evidence="4" id="KW-0847">Vitamin C</keyword>
<comment type="similarity">
    <text evidence="2">Belongs to the TPA1 family.</text>
</comment>
<evidence type="ECO:0000256" key="6">
    <source>
        <dbReference type="ARBA" id="ARBA00023002"/>
    </source>
</evidence>
<dbReference type="GO" id="GO:0006449">
    <property type="term" value="P:regulation of translational termination"/>
    <property type="evidence" value="ECO:0007669"/>
    <property type="project" value="TreeGrafter"/>
</dbReference>
<evidence type="ECO:0000313" key="13">
    <source>
        <dbReference type="RefSeq" id="XP_015608327.1"/>
    </source>
</evidence>
<dbReference type="RefSeq" id="XP_015608327.1">
    <property type="nucleotide sequence ID" value="XM_015752841.2"/>
</dbReference>
<dbReference type="InterPro" id="IPR039558">
    <property type="entry name" value="TPA1/OFD1_N"/>
</dbReference>
<dbReference type="InterPro" id="IPR051842">
    <property type="entry name" value="uS12_prolyl_hydroxylase"/>
</dbReference>
<name>A0AAJ7CEP7_CEPCN</name>
<dbReference type="KEGG" id="ccin:107274083"/>
<keyword evidence="6" id="KW-0560">Oxidoreductase</keyword>
<sequence length="633" mass="72711">MAQGEPEAKKFKKCIISEHLHTDEFKKKFFKAWHNSEPVKTDELEVIAKPFRIGKISNFIACEKFMDAMKNELLEVKSRRNVVDLYQYEQTCDLVNAMHKMHIRLLYEAFQCDLAAWMEENLKIKLNKKISMSSSCYSDTDFLLCHDDNMDDRRIAFILYLSKNWTPQDGGALDLFTTDENGLPSKVVRSLVPEYNSLVFFEVVDNSYHQVAEVTSVDKSRWTINGWFHGPITTHRRPRPEPVITFAHPEDSDLDLSEWVADPYMSLKISREIQETVERDSHVFIPNYFKPEKYQEIAKELLSDQIKWKRVGPADVRNYELAEEESLPDKLKELLSFFKNRAIFQLLTNYTEVEFLNPKDGLEPRMTIELQRMSSGCYTLLCDEQTINDNCLDPDTTDRNNRFSDGPNDADQSASAESRPYKQSNSFDNGEAGPSAVSDVTIIPGLGCNTPPSSKEDEDEDHEEVFRRILKSKSTKSPKHKKKPSSYQQQPQQASCSKSSNSSPQKSSKAPARTFDSEDSDVSDIGDYLSDPRDYSCENSDREDLAEQEADTSSREPGTLDVLMQFHLAHMGKVEDTIDYVDPGHVEGSLINIPARDNHLCLVYKSATNVRIHKYVNHYCKGYFYNLVCTYYE</sequence>
<evidence type="ECO:0000256" key="8">
    <source>
        <dbReference type="ARBA" id="ARBA00029938"/>
    </source>
</evidence>
<dbReference type="PANTHER" id="PTHR12117:SF0">
    <property type="entry name" value="PROLYL 3-HYDROXYLASE OGFOD1"/>
    <property type="match status" value="1"/>
</dbReference>
<organism evidence="12 13">
    <name type="scientific">Cephus cinctus</name>
    <name type="common">Wheat stem sawfly</name>
    <dbReference type="NCBI Taxonomy" id="211228"/>
    <lineage>
        <taxon>Eukaryota</taxon>
        <taxon>Metazoa</taxon>
        <taxon>Ecdysozoa</taxon>
        <taxon>Arthropoda</taxon>
        <taxon>Hexapoda</taxon>
        <taxon>Insecta</taxon>
        <taxon>Pterygota</taxon>
        <taxon>Neoptera</taxon>
        <taxon>Endopterygota</taxon>
        <taxon>Hymenoptera</taxon>
        <taxon>Cephoidea</taxon>
        <taxon>Cephidae</taxon>
        <taxon>Cephus</taxon>
    </lineage>
</organism>
<dbReference type="CTD" id="19834718"/>
<keyword evidence="3" id="KW-0479">Metal-binding</keyword>
<feature type="compositionally biased region" description="Low complexity" evidence="10">
    <location>
        <begin position="485"/>
        <end position="512"/>
    </location>
</feature>
<dbReference type="AlphaFoldDB" id="A0AAJ7CEP7"/>
<evidence type="ECO:0000256" key="9">
    <source>
        <dbReference type="ARBA" id="ARBA00047444"/>
    </source>
</evidence>
<feature type="compositionally biased region" description="Basic residues" evidence="10">
    <location>
        <begin position="468"/>
        <end position="484"/>
    </location>
</feature>
<feature type="compositionally biased region" description="Polar residues" evidence="10">
    <location>
        <begin position="410"/>
        <end position="428"/>
    </location>
</feature>
<keyword evidence="5" id="KW-0223">Dioxygenase</keyword>
<dbReference type="GO" id="GO:0005506">
    <property type="term" value="F:iron ion binding"/>
    <property type="evidence" value="ECO:0007669"/>
    <property type="project" value="InterPro"/>
</dbReference>
<evidence type="ECO:0000256" key="2">
    <source>
        <dbReference type="ARBA" id="ARBA00007443"/>
    </source>
</evidence>
<dbReference type="GeneID" id="107274083"/>
<evidence type="ECO:0000256" key="4">
    <source>
        <dbReference type="ARBA" id="ARBA00022896"/>
    </source>
</evidence>
<feature type="compositionally biased region" description="Basic and acidic residues" evidence="10">
    <location>
        <begin position="530"/>
        <end position="545"/>
    </location>
</feature>
<dbReference type="Gene3D" id="2.60.120.620">
    <property type="entry name" value="q2cbj1_9rhob like domain"/>
    <property type="match status" value="3"/>
</dbReference>
<feature type="domain" description="Fe2OG dioxygenase" evidence="11">
    <location>
        <begin position="128"/>
        <end position="230"/>
    </location>
</feature>
<evidence type="ECO:0000259" key="11">
    <source>
        <dbReference type="PROSITE" id="PS51471"/>
    </source>
</evidence>
<accession>A0AAJ7CEP7</accession>
<protein>
    <recommendedName>
        <fullName evidence="8">uS12 prolyl 3-hydroxylase</fullName>
    </recommendedName>
</protein>
<dbReference type="InterPro" id="IPR006620">
    <property type="entry name" value="Pro_4_hyd_alph"/>
</dbReference>
<dbReference type="PANTHER" id="PTHR12117">
    <property type="entry name" value="HISTONE ACETYLTRANSFERASE COMPLEX"/>
    <property type="match status" value="1"/>
</dbReference>
<gene>
    <name evidence="13" type="primary">LOC107274083</name>
</gene>
<evidence type="ECO:0000256" key="7">
    <source>
        <dbReference type="ARBA" id="ARBA00023004"/>
    </source>
</evidence>
<feature type="region of interest" description="Disordered" evidence="10">
    <location>
        <begin position="389"/>
        <end position="558"/>
    </location>
</feature>
<dbReference type="GO" id="GO:0031543">
    <property type="term" value="F:peptidyl-proline dioxygenase activity"/>
    <property type="evidence" value="ECO:0007669"/>
    <property type="project" value="TreeGrafter"/>
</dbReference>
<dbReference type="GO" id="GO:0005737">
    <property type="term" value="C:cytoplasm"/>
    <property type="evidence" value="ECO:0007669"/>
    <property type="project" value="TreeGrafter"/>
</dbReference>
<dbReference type="PROSITE" id="PS51471">
    <property type="entry name" value="FE2OG_OXY"/>
    <property type="match status" value="1"/>
</dbReference>
<evidence type="ECO:0000256" key="10">
    <source>
        <dbReference type="SAM" id="MobiDB-lite"/>
    </source>
</evidence>
<comment type="cofactor">
    <cofactor evidence="1">
        <name>L-ascorbate</name>
        <dbReference type="ChEBI" id="CHEBI:38290"/>
    </cofactor>
</comment>
<dbReference type="SMART" id="SM00702">
    <property type="entry name" value="P4Hc"/>
    <property type="match status" value="1"/>
</dbReference>
<reference evidence="13" key="1">
    <citation type="submission" date="2025-08" db="UniProtKB">
        <authorList>
            <consortium name="RefSeq"/>
        </authorList>
    </citation>
    <scope>IDENTIFICATION</scope>
</reference>
<evidence type="ECO:0000256" key="5">
    <source>
        <dbReference type="ARBA" id="ARBA00022964"/>
    </source>
</evidence>
<comment type="catalytic activity">
    <reaction evidence="9">
        <text>[ribosomal protein uS12]-L-proline + 2-oxoglutarate + O2 = [ribosomal protein uS12]-(3S)-3-hydroxy-L-proline + succinate + CO2</text>
        <dbReference type="Rhea" id="RHEA:54156"/>
        <dbReference type="Rhea" id="RHEA-COMP:13816"/>
        <dbReference type="Rhea" id="RHEA-COMP:13818"/>
        <dbReference type="ChEBI" id="CHEBI:15379"/>
        <dbReference type="ChEBI" id="CHEBI:16526"/>
        <dbReference type="ChEBI" id="CHEBI:16810"/>
        <dbReference type="ChEBI" id="CHEBI:30031"/>
        <dbReference type="ChEBI" id="CHEBI:50342"/>
        <dbReference type="ChEBI" id="CHEBI:85428"/>
    </reaction>
</comment>
<dbReference type="InterPro" id="IPR019601">
    <property type="entry name" value="Oxoglutarate/Fe-dep_Oase_C"/>
</dbReference>
<dbReference type="Pfam" id="PF10637">
    <property type="entry name" value="Ofd1_CTDD"/>
    <property type="match status" value="1"/>
</dbReference>
<proteinExistence type="inferred from homology"/>
<evidence type="ECO:0000313" key="12">
    <source>
        <dbReference type="Proteomes" id="UP000694920"/>
    </source>
</evidence>
<dbReference type="GO" id="GO:0031418">
    <property type="term" value="F:L-ascorbic acid binding"/>
    <property type="evidence" value="ECO:0007669"/>
    <property type="project" value="UniProtKB-KW"/>
</dbReference>
<evidence type="ECO:0000256" key="3">
    <source>
        <dbReference type="ARBA" id="ARBA00022723"/>
    </source>
</evidence>
<dbReference type="Pfam" id="PF13661">
    <property type="entry name" value="2OG-FeII_Oxy_4"/>
    <property type="match status" value="1"/>
</dbReference>
<keyword evidence="7" id="KW-0408">Iron</keyword>